<keyword evidence="3" id="KW-1185">Reference proteome</keyword>
<feature type="signal peptide" evidence="1">
    <location>
        <begin position="1"/>
        <end position="24"/>
    </location>
</feature>
<evidence type="ECO:0008006" key="4">
    <source>
        <dbReference type="Google" id="ProtNLM"/>
    </source>
</evidence>
<keyword evidence="1" id="KW-0732">Signal</keyword>
<dbReference type="SUPFAM" id="SSF52833">
    <property type="entry name" value="Thioredoxin-like"/>
    <property type="match status" value="1"/>
</dbReference>
<proteinExistence type="predicted"/>
<name>A0A2T6B943_9RHOB</name>
<evidence type="ECO:0000313" key="3">
    <source>
        <dbReference type="Proteomes" id="UP000244224"/>
    </source>
</evidence>
<sequence>MKTIGLRTGIAVSLFALMAGGALAQTPPSALSGVAGVTFEGEIGGMSVWSVPGMTDLFAVTPDGRTIVRGAIFNGSGRDVGAAYLGAEPAPLLTTHAQKPNTIPAEAAEPARAEAPVETVSPTLVDAGDGFADLRGSDSCQSPILGGGPAFGAPQVAGWDLAGNGNPPVMEEPPLDANGLVDGAAVARNAERALEGFSEEERRETLLDLVNRLRAATTQEEFLRSIADWRAEIDRKRAEKGLDRFYTADGSAPLPAAASENTPTTLAPEEIITTVLPDVTERVGVTTLEPPSVTVTPLEAATADPVSAELPLEARLLEDARKNALWFSVGSNSAPAVYAFIDPTCPYSARAVAAISEQIGSGSLQLRVILAPVVSERAAGLIAGVLTAEKPPLAFFDHEVALAESGRSELVPGEFTSLPGPVQAGIKRNYDMIRDYRIPGVPFFVYETAEGAKVVSGAPEGIGFPGAMVDPYNGTK</sequence>
<dbReference type="Proteomes" id="UP000244224">
    <property type="component" value="Unassembled WGS sequence"/>
</dbReference>
<reference evidence="2 3" key="1">
    <citation type="submission" date="2018-04" db="EMBL/GenBank/DDBJ databases">
        <title>Genomic Encyclopedia of Archaeal and Bacterial Type Strains, Phase II (KMG-II): from individual species to whole genera.</title>
        <authorList>
            <person name="Goeker M."/>
        </authorList>
    </citation>
    <scope>NUCLEOTIDE SEQUENCE [LARGE SCALE GENOMIC DNA]</scope>
    <source>
        <strain evidence="2 3">DSM 21823</strain>
    </source>
</reference>
<accession>A0A2T6B943</accession>
<dbReference type="RefSeq" id="WP_108128016.1">
    <property type="nucleotide sequence ID" value="NZ_QBKP01000002.1"/>
</dbReference>
<evidence type="ECO:0000313" key="2">
    <source>
        <dbReference type="EMBL" id="PTX52601.1"/>
    </source>
</evidence>
<dbReference type="OrthoDB" id="12976at2"/>
<dbReference type="EMBL" id="QBKP01000002">
    <property type="protein sequence ID" value="PTX52601.1"/>
    <property type="molecule type" value="Genomic_DNA"/>
</dbReference>
<dbReference type="Gene3D" id="3.40.30.10">
    <property type="entry name" value="Glutaredoxin"/>
    <property type="match status" value="1"/>
</dbReference>
<organism evidence="2 3">
    <name type="scientific">Gemmobacter caeni</name>
    <dbReference type="NCBI Taxonomy" id="589035"/>
    <lineage>
        <taxon>Bacteria</taxon>
        <taxon>Pseudomonadati</taxon>
        <taxon>Pseudomonadota</taxon>
        <taxon>Alphaproteobacteria</taxon>
        <taxon>Rhodobacterales</taxon>
        <taxon>Paracoccaceae</taxon>
        <taxon>Gemmobacter</taxon>
    </lineage>
</organism>
<dbReference type="InterPro" id="IPR036249">
    <property type="entry name" value="Thioredoxin-like_sf"/>
</dbReference>
<evidence type="ECO:0000256" key="1">
    <source>
        <dbReference type="SAM" id="SignalP"/>
    </source>
</evidence>
<protein>
    <recommendedName>
        <fullName evidence="4">Thioredoxin-like fold domain-containing protein</fullName>
    </recommendedName>
</protein>
<feature type="chain" id="PRO_5015630938" description="Thioredoxin-like fold domain-containing protein" evidence="1">
    <location>
        <begin position="25"/>
        <end position="476"/>
    </location>
</feature>
<gene>
    <name evidence="2" type="ORF">C8N34_102381</name>
</gene>
<dbReference type="AlphaFoldDB" id="A0A2T6B943"/>
<comment type="caution">
    <text evidence="2">The sequence shown here is derived from an EMBL/GenBank/DDBJ whole genome shotgun (WGS) entry which is preliminary data.</text>
</comment>